<dbReference type="EMBL" id="OB794523">
    <property type="protein sequence ID" value="CAD7430510.1"/>
    <property type="molecule type" value="Genomic_DNA"/>
</dbReference>
<feature type="compositionally biased region" description="Acidic residues" evidence="1">
    <location>
        <begin position="393"/>
        <end position="403"/>
    </location>
</feature>
<evidence type="ECO:0000256" key="1">
    <source>
        <dbReference type="SAM" id="MobiDB-lite"/>
    </source>
</evidence>
<protein>
    <submittedName>
        <fullName evidence="2">Uncharacterized protein</fullName>
    </submittedName>
</protein>
<reference evidence="2" key="1">
    <citation type="submission" date="2020-11" db="EMBL/GenBank/DDBJ databases">
        <authorList>
            <person name="Tran Van P."/>
        </authorList>
    </citation>
    <scope>NUCLEOTIDE SEQUENCE</scope>
</reference>
<gene>
    <name evidence="2" type="ORF">TMSB3V08_LOCUS7265</name>
</gene>
<feature type="region of interest" description="Disordered" evidence="1">
    <location>
        <begin position="371"/>
        <end position="403"/>
    </location>
</feature>
<proteinExistence type="predicted"/>
<evidence type="ECO:0000313" key="2">
    <source>
        <dbReference type="EMBL" id="CAD7430510.1"/>
    </source>
</evidence>
<dbReference type="AlphaFoldDB" id="A0A7R9ECE9"/>
<sequence>MTPLALPAAERRCGSQLHFASRVTPSHQTDGDHWTAVPSTRSGCREPVPRRVNIIVCVFLDWMVFGLIEPFVLARSLRVFRTNGLGLGENSDPSSGLRGEGLEGKKGVRDDVVCALATRSLRLPSEGCSRSQNGISALIDWEMGVGVKADDEAILTVVDEVAFKISLSHSYVCEERNYKGVIQLACGIDPWKTQRLTASEERSWMRHEPGWLSGIAKGPGINFCVQKHVFRTQIDEQEVFLATFVGDGLILGKLTAAINKIIAQVASHFEITVDDPNYFVRMNQQGPYMIGMTIIKDTISSEDHMDSMKSLKNQHWPCTIEMSINKEMFGSYEVASKNSLKSNFVGTPFTVPTSHRDSRCRDYFLPPTATPVLPGLPSFTPTHGTEERNETPEQNETDDNPDNDLGEIVEMFPSIPGFSECDREETESWPQNDIDDPGYQIMNEDEIVSYLQDINEMSDEEEDECGNILSENESGPISPPTVTQKYHKKGCTLLCHRPSWQVGKCQPKPVSNYTQAKLCPYDIGMAINKEMIVYNDVASKESLQNQQWPNTIEMTINKEMIVYDKGASKDYLKSLLSTEVSTSAMDTPEDVAFSLQSIILETHLEVTKYNYPLESIAFDITHKTKESAFSAGVSPDAIDTPEEVAFSLQSIILETHPEVTIFDHPLETMAFDTTQENKETAFSAEVSPDAIDTPEEVAFSLQSIILETHPESTSFPAEVLTSVVDSLEDSLSLKPVTLKINPEVNISSKLVEKPDINKTKEDNQTSSRMDNLPIVRQPTSSTPVVMVSRRDPPSCSKPLCFGCCPYSKSLDY</sequence>
<accession>A0A7R9ECE9</accession>
<name>A0A7R9ECE9_9NEOP</name>
<organism evidence="2">
    <name type="scientific">Timema monikensis</name>
    <dbReference type="NCBI Taxonomy" id="170555"/>
    <lineage>
        <taxon>Eukaryota</taxon>
        <taxon>Metazoa</taxon>
        <taxon>Ecdysozoa</taxon>
        <taxon>Arthropoda</taxon>
        <taxon>Hexapoda</taxon>
        <taxon>Insecta</taxon>
        <taxon>Pterygota</taxon>
        <taxon>Neoptera</taxon>
        <taxon>Polyneoptera</taxon>
        <taxon>Phasmatodea</taxon>
        <taxon>Timematodea</taxon>
        <taxon>Timematoidea</taxon>
        <taxon>Timematidae</taxon>
        <taxon>Timema</taxon>
    </lineage>
</organism>